<dbReference type="PRINTS" id="PR00395">
    <property type="entry name" value="RIBOSOMALS2"/>
</dbReference>
<evidence type="ECO:0000256" key="2">
    <source>
        <dbReference type="ARBA" id="ARBA00022980"/>
    </source>
</evidence>
<dbReference type="InterPro" id="IPR018130">
    <property type="entry name" value="Ribosomal_uS2_CS"/>
</dbReference>
<evidence type="ECO:0000256" key="5">
    <source>
        <dbReference type="HAMAP-Rule" id="MF_00291"/>
    </source>
</evidence>
<reference evidence="8" key="2">
    <citation type="journal article" date="2021" name="Microbiome">
        <title>Successional dynamics and alternative stable states in a saline activated sludge microbial community over 9 years.</title>
        <authorList>
            <person name="Wang Y."/>
            <person name="Ye J."/>
            <person name="Ju F."/>
            <person name="Liu L."/>
            <person name="Boyd J.A."/>
            <person name="Deng Y."/>
            <person name="Parks D.H."/>
            <person name="Jiang X."/>
            <person name="Yin X."/>
            <person name="Woodcroft B.J."/>
            <person name="Tyson G.W."/>
            <person name="Hugenholtz P."/>
            <person name="Polz M.F."/>
            <person name="Zhang T."/>
        </authorList>
    </citation>
    <scope>NUCLEOTIDE SEQUENCE</scope>
    <source>
        <strain evidence="8">HKST-UBA79</strain>
    </source>
</reference>
<dbReference type="Gene3D" id="1.10.287.610">
    <property type="entry name" value="Helix hairpin bin"/>
    <property type="match status" value="1"/>
</dbReference>
<protein>
    <recommendedName>
        <fullName evidence="4 5">Small ribosomal subunit protein uS2</fullName>
    </recommendedName>
</protein>
<proteinExistence type="inferred from homology"/>
<comment type="similarity">
    <text evidence="1 5 6">Belongs to the universal ribosomal protein uS2 family.</text>
</comment>
<evidence type="ECO:0000256" key="7">
    <source>
        <dbReference type="SAM" id="MobiDB-lite"/>
    </source>
</evidence>
<feature type="region of interest" description="Disordered" evidence="7">
    <location>
        <begin position="266"/>
        <end position="305"/>
    </location>
</feature>
<dbReference type="HAMAP" id="MF_00291_B">
    <property type="entry name" value="Ribosomal_uS2_B"/>
    <property type="match status" value="1"/>
</dbReference>
<evidence type="ECO:0000256" key="6">
    <source>
        <dbReference type="RuleBase" id="RU003631"/>
    </source>
</evidence>
<evidence type="ECO:0000256" key="1">
    <source>
        <dbReference type="ARBA" id="ARBA00006242"/>
    </source>
</evidence>
<evidence type="ECO:0000313" key="8">
    <source>
        <dbReference type="EMBL" id="MCA9307919.1"/>
    </source>
</evidence>
<dbReference type="GO" id="GO:0022627">
    <property type="term" value="C:cytosolic small ribosomal subunit"/>
    <property type="evidence" value="ECO:0007669"/>
    <property type="project" value="TreeGrafter"/>
</dbReference>
<organism evidence="8 9">
    <name type="scientific">candidate division WWE3 bacterium</name>
    <dbReference type="NCBI Taxonomy" id="2053526"/>
    <lineage>
        <taxon>Bacteria</taxon>
        <taxon>Katanobacteria</taxon>
    </lineage>
</organism>
<dbReference type="InterPro" id="IPR001865">
    <property type="entry name" value="Ribosomal_uS2"/>
</dbReference>
<gene>
    <name evidence="5 8" type="primary">rpsB</name>
    <name evidence="8" type="ORF">KC980_00230</name>
</gene>
<name>A0A955EAH9_UNCKA</name>
<dbReference type="GO" id="GO:0006412">
    <property type="term" value="P:translation"/>
    <property type="evidence" value="ECO:0007669"/>
    <property type="project" value="UniProtKB-UniRule"/>
</dbReference>
<dbReference type="InterPro" id="IPR023591">
    <property type="entry name" value="Ribosomal_uS2_flav_dom_sf"/>
</dbReference>
<accession>A0A955EAH9</accession>
<evidence type="ECO:0000256" key="4">
    <source>
        <dbReference type="ARBA" id="ARBA00035256"/>
    </source>
</evidence>
<dbReference type="EMBL" id="JAGQNX010000008">
    <property type="protein sequence ID" value="MCA9307919.1"/>
    <property type="molecule type" value="Genomic_DNA"/>
</dbReference>
<keyword evidence="3 5" id="KW-0687">Ribonucleoprotein</keyword>
<dbReference type="GO" id="GO:0003735">
    <property type="term" value="F:structural constituent of ribosome"/>
    <property type="evidence" value="ECO:0007669"/>
    <property type="project" value="InterPro"/>
</dbReference>
<comment type="caution">
    <text evidence="8">The sequence shown here is derived from an EMBL/GenBank/DDBJ whole genome shotgun (WGS) entry which is preliminary data.</text>
</comment>
<dbReference type="PROSITE" id="PS00963">
    <property type="entry name" value="RIBOSOMAL_S2_2"/>
    <property type="match status" value="1"/>
</dbReference>
<dbReference type="NCBIfam" id="TIGR01011">
    <property type="entry name" value="rpsB_bact"/>
    <property type="match status" value="1"/>
</dbReference>
<sequence length="305" mass="33284">MKGIFVSTKVEFKTPTTAEMLESGVHIGHQARHWNPAMEKYIFAVKSGKHIIDLGSTETNLAKALQALFDISSTGGKVIFVSTKKQAIEVIETEAQRCGALYVTERWLGGTLTNLPVIKRNIKKLLDYKSSREKGEFGKYTKKERLMLDREIEKLERNYGGLTGLNAVPTALFVIDARREKTAIKEANKMKVPVFALVDTNTAPEGVSYVIPGNDDGLRSISLIVKSVADALESGYAVYAKKLAEKGLVETPVVVTDSVDTPVVVSASESPASTQKAGKKAIKAYENKDTEVDEASKKAKTSSNK</sequence>
<evidence type="ECO:0000256" key="3">
    <source>
        <dbReference type="ARBA" id="ARBA00023274"/>
    </source>
</evidence>
<keyword evidence="2 5" id="KW-0689">Ribosomal protein</keyword>
<feature type="compositionally biased region" description="Basic and acidic residues" evidence="7">
    <location>
        <begin position="283"/>
        <end position="297"/>
    </location>
</feature>
<dbReference type="SUPFAM" id="SSF52313">
    <property type="entry name" value="Ribosomal protein S2"/>
    <property type="match status" value="1"/>
</dbReference>
<dbReference type="PANTHER" id="PTHR12534">
    <property type="entry name" value="30S RIBOSOMAL PROTEIN S2 PROKARYOTIC AND ORGANELLAR"/>
    <property type="match status" value="1"/>
</dbReference>
<dbReference type="AlphaFoldDB" id="A0A955EAH9"/>
<dbReference type="InterPro" id="IPR005706">
    <property type="entry name" value="Ribosomal_uS2_bac/mit/plastid"/>
</dbReference>
<dbReference type="CDD" id="cd01425">
    <property type="entry name" value="RPS2"/>
    <property type="match status" value="1"/>
</dbReference>
<evidence type="ECO:0000313" key="9">
    <source>
        <dbReference type="Proteomes" id="UP000740557"/>
    </source>
</evidence>
<dbReference type="Gene3D" id="3.40.50.10490">
    <property type="entry name" value="Glucose-6-phosphate isomerase like protein, domain 1"/>
    <property type="match status" value="1"/>
</dbReference>
<dbReference type="Pfam" id="PF00318">
    <property type="entry name" value="Ribosomal_S2"/>
    <property type="match status" value="1"/>
</dbReference>
<reference evidence="8" key="1">
    <citation type="submission" date="2020-04" db="EMBL/GenBank/DDBJ databases">
        <authorList>
            <person name="Zhang T."/>
        </authorList>
    </citation>
    <scope>NUCLEOTIDE SEQUENCE</scope>
    <source>
        <strain evidence="8">HKST-UBA79</strain>
    </source>
</reference>
<dbReference type="PANTHER" id="PTHR12534:SF0">
    <property type="entry name" value="SMALL RIBOSOMAL SUBUNIT PROTEIN US2M"/>
    <property type="match status" value="1"/>
</dbReference>
<dbReference type="Proteomes" id="UP000740557">
    <property type="component" value="Unassembled WGS sequence"/>
</dbReference>